<dbReference type="RefSeq" id="WP_213409630.1">
    <property type="nucleotide sequence ID" value="NZ_CP074441.1"/>
</dbReference>
<evidence type="ECO:0000313" key="2">
    <source>
        <dbReference type="Proteomes" id="UP001526225"/>
    </source>
</evidence>
<keyword evidence="2" id="KW-1185">Reference proteome</keyword>
<evidence type="ECO:0008006" key="3">
    <source>
        <dbReference type="Google" id="ProtNLM"/>
    </source>
</evidence>
<protein>
    <recommendedName>
        <fullName evidence="3">AP2 domain protein</fullName>
    </recommendedName>
</protein>
<organism evidence="1 2">
    <name type="scientific">Weissella ceti</name>
    <dbReference type="NCBI Taxonomy" id="759620"/>
    <lineage>
        <taxon>Bacteria</taxon>
        <taxon>Bacillati</taxon>
        <taxon>Bacillota</taxon>
        <taxon>Bacilli</taxon>
        <taxon>Lactobacillales</taxon>
        <taxon>Lactobacillaceae</taxon>
        <taxon>Weissella</taxon>
    </lineage>
</organism>
<reference evidence="1 2" key="1">
    <citation type="submission" date="2022-10" db="EMBL/GenBank/DDBJ databases">
        <title>Weissella fermenti sp. nov., isolated from fermented cabbage.</title>
        <authorList>
            <person name="Lee J.K."/>
            <person name="Baek J.H."/>
            <person name="Choi D.G."/>
            <person name="Kim J.M."/>
            <person name="Jeon C.O."/>
        </authorList>
    </citation>
    <scope>NUCLEOTIDE SEQUENCE [LARGE SCALE GENOMIC DNA]</scope>
    <source>
        <strain evidence="1 2">KACC 18534</strain>
    </source>
</reference>
<proteinExistence type="predicted"/>
<comment type="caution">
    <text evidence="1">The sequence shown here is derived from an EMBL/GenBank/DDBJ whole genome shotgun (WGS) entry which is preliminary data.</text>
</comment>
<sequence length="218" mass="25590">MAKTKVNQVRRLEGQQFKNVVVLEFKGTVKGRSQWLVRCECGTEFITNSNRLRQSVRSLPCGNLRAHNTIPRAEQKEFKHLFNSYRSALVRCYNPKNKDYPNYGGRGVEVEEYLKNYWNFKDWALDSGWEKDLTLDRIDPNRGYERSNLRWADPQLQALNKRDSTRDDVGVYKVGNKYRAVVKRIGVSKFIGSFDTKEEAILQRKKYIEENDIRTGKK</sequence>
<evidence type="ECO:0000313" key="1">
    <source>
        <dbReference type="EMBL" id="MCW0953209.1"/>
    </source>
</evidence>
<dbReference type="EMBL" id="JAOZFE010000003">
    <property type="protein sequence ID" value="MCW0953209.1"/>
    <property type="molecule type" value="Genomic_DNA"/>
</dbReference>
<dbReference type="Proteomes" id="UP001526225">
    <property type="component" value="Unassembled WGS sequence"/>
</dbReference>
<accession>A0ABT3E474</accession>
<name>A0ABT3E474_9LACO</name>
<gene>
    <name evidence="1" type="ORF">OIT44_03860</name>
</gene>